<gene>
    <name evidence="2" type="ORF">ACFTOW_11715</name>
</gene>
<dbReference type="RefSeq" id="WP_379915860.1">
    <property type="nucleotide sequence ID" value="NZ_JBHUDD010000058.1"/>
</dbReference>
<evidence type="ECO:0000313" key="3">
    <source>
        <dbReference type="Proteomes" id="UP001597186"/>
    </source>
</evidence>
<evidence type="ECO:0008006" key="4">
    <source>
        <dbReference type="Google" id="ProtNLM"/>
    </source>
</evidence>
<organism evidence="2 3">
    <name type="scientific">Lacimonas salitolerans</name>
    <dbReference type="NCBI Taxonomy" id="1323750"/>
    <lineage>
        <taxon>Bacteria</taxon>
        <taxon>Pseudomonadati</taxon>
        <taxon>Pseudomonadota</taxon>
        <taxon>Alphaproteobacteria</taxon>
        <taxon>Rhodobacterales</taxon>
        <taxon>Paracoccaceae</taxon>
        <taxon>Lacimonas</taxon>
    </lineage>
</organism>
<dbReference type="EMBL" id="JBHUDD010000058">
    <property type="protein sequence ID" value="MFD1510067.1"/>
    <property type="molecule type" value="Genomic_DNA"/>
</dbReference>
<evidence type="ECO:0000256" key="1">
    <source>
        <dbReference type="SAM" id="SignalP"/>
    </source>
</evidence>
<dbReference type="Proteomes" id="UP001597186">
    <property type="component" value="Unassembled WGS sequence"/>
</dbReference>
<feature type="signal peptide" evidence="1">
    <location>
        <begin position="1"/>
        <end position="23"/>
    </location>
</feature>
<reference evidence="3" key="1">
    <citation type="journal article" date="2019" name="Int. J. Syst. Evol. Microbiol.">
        <title>The Global Catalogue of Microorganisms (GCM) 10K type strain sequencing project: providing services to taxonomists for standard genome sequencing and annotation.</title>
        <authorList>
            <consortium name="The Broad Institute Genomics Platform"/>
            <consortium name="The Broad Institute Genome Sequencing Center for Infectious Disease"/>
            <person name="Wu L."/>
            <person name="Ma J."/>
        </authorList>
    </citation>
    <scope>NUCLEOTIDE SEQUENCE [LARGE SCALE GENOMIC DNA]</scope>
    <source>
        <strain evidence="3">CGMCC 1.12477</strain>
    </source>
</reference>
<evidence type="ECO:0000313" key="2">
    <source>
        <dbReference type="EMBL" id="MFD1510067.1"/>
    </source>
</evidence>
<comment type="caution">
    <text evidence="2">The sequence shown here is derived from an EMBL/GenBank/DDBJ whole genome shotgun (WGS) entry which is preliminary data.</text>
</comment>
<protein>
    <recommendedName>
        <fullName evidence="4">Insulinase family protein</fullName>
    </recommendedName>
</protein>
<keyword evidence="1" id="KW-0732">Signal</keyword>
<keyword evidence="3" id="KW-1185">Reference proteome</keyword>
<name>A0ABW4EFC8_9RHOB</name>
<feature type="chain" id="PRO_5045654711" description="Insulinase family protein" evidence="1">
    <location>
        <begin position="24"/>
        <end position="72"/>
    </location>
</feature>
<proteinExistence type="predicted"/>
<accession>A0ABW4EFC8</accession>
<sequence length="72" mass="7647">MQHIKRPLLATLICLGLGLPALADTSIDVVAPFEIQSPEPSTSGHIFIRMGISEAPVDADPQGWLRPGLATD</sequence>